<protein>
    <submittedName>
        <fullName evidence="5">Dipeptide/oligopeptide/nickel ABC transporter ATP-binding protein</fullName>
    </submittedName>
</protein>
<evidence type="ECO:0000259" key="4">
    <source>
        <dbReference type="PROSITE" id="PS50893"/>
    </source>
</evidence>
<evidence type="ECO:0000313" key="5">
    <source>
        <dbReference type="EMBL" id="GLJ76635.1"/>
    </source>
</evidence>
<dbReference type="GO" id="GO:0005524">
    <property type="term" value="F:ATP binding"/>
    <property type="evidence" value="ECO:0007669"/>
    <property type="project" value="UniProtKB-KW"/>
</dbReference>
<keyword evidence="2" id="KW-0547">Nucleotide-binding</keyword>
<dbReference type="PROSITE" id="PS50893">
    <property type="entry name" value="ABC_TRANSPORTER_2"/>
    <property type="match status" value="1"/>
</dbReference>
<evidence type="ECO:0000256" key="3">
    <source>
        <dbReference type="ARBA" id="ARBA00022840"/>
    </source>
</evidence>
<keyword evidence="3 5" id="KW-0067">ATP-binding</keyword>
<dbReference type="Proteomes" id="UP001142372">
    <property type="component" value="Unassembled WGS sequence"/>
</dbReference>
<sequence>MTTLEALHLRKNYEIRGTGLKNKILKAVDDVSIVVRPGESVALVGESGSGKSTIAKMLIRLIEPTAGDITLDGERIGRGRAATTRYRSRVQMVFQDPFSSLNPSLTIRHHLTRPLRIHGIVRNRAEEERELRRLLESVNLGPAAAVLAKYPHELSGGQRQRVAIARALAPRPEVLIADEPVSMLDVSIRLEILQLLDDLKRERNLAVLYITHDLATARHFSSQIVVMRHGRVVERGASGDVILNPIHPYTQLLVRAAPDPHSEIFEIDEERFRLSPEVLITDIDPGPTPDASHWARAWTDDPAAAELLASV</sequence>
<proteinExistence type="predicted"/>
<dbReference type="Gene3D" id="3.40.50.300">
    <property type="entry name" value="P-loop containing nucleotide triphosphate hydrolases"/>
    <property type="match status" value="1"/>
</dbReference>
<dbReference type="GO" id="GO:0016887">
    <property type="term" value="F:ATP hydrolysis activity"/>
    <property type="evidence" value="ECO:0007669"/>
    <property type="project" value="InterPro"/>
</dbReference>
<dbReference type="RefSeq" id="WP_271177294.1">
    <property type="nucleotide sequence ID" value="NZ_BAAAJO010000008.1"/>
</dbReference>
<dbReference type="SMART" id="SM00382">
    <property type="entry name" value="AAA"/>
    <property type="match status" value="1"/>
</dbReference>
<dbReference type="GO" id="GO:0055085">
    <property type="term" value="P:transmembrane transport"/>
    <property type="evidence" value="ECO:0007669"/>
    <property type="project" value="UniProtKB-ARBA"/>
</dbReference>
<dbReference type="SUPFAM" id="SSF52540">
    <property type="entry name" value="P-loop containing nucleoside triphosphate hydrolases"/>
    <property type="match status" value="1"/>
</dbReference>
<keyword evidence="6" id="KW-1185">Reference proteome</keyword>
<dbReference type="PANTHER" id="PTHR43776">
    <property type="entry name" value="TRANSPORT ATP-BINDING PROTEIN"/>
    <property type="match status" value="1"/>
</dbReference>
<dbReference type="EMBL" id="BSEN01000010">
    <property type="protein sequence ID" value="GLJ76635.1"/>
    <property type="molecule type" value="Genomic_DNA"/>
</dbReference>
<keyword evidence="1" id="KW-0813">Transport</keyword>
<dbReference type="PANTHER" id="PTHR43776:SF8">
    <property type="entry name" value="ABC TRANSPORTER, ATP-BINDING PROTEIN"/>
    <property type="match status" value="1"/>
</dbReference>
<accession>A0A9W6M078</accession>
<dbReference type="InterPro" id="IPR003439">
    <property type="entry name" value="ABC_transporter-like_ATP-bd"/>
</dbReference>
<dbReference type="InterPro" id="IPR027417">
    <property type="entry name" value="P-loop_NTPase"/>
</dbReference>
<evidence type="ECO:0000313" key="6">
    <source>
        <dbReference type="Proteomes" id="UP001142372"/>
    </source>
</evidence>
<dbReference type="AlphaFoldDB" id="A0A9W6M078"/>
<dbReference type="InterPro" id="IPR017871">
    <property type="entry name" value="ABC_transporter-like_CS"/>
</dbReference>
<reference evidence="5" key="2">
    <citation type="submission" date="2023-01" db="EMBL/GenBank/DDBJ databases">
        <authorList>
            <person name="Sun Q."/>
            <person name="Evtushenko L."/>
        </authorList>
    </citation>
    <scope>NUCLEOTIDE SEQUENCE</scope>
    <source>
        <strain evidence="5">VKM Ac-1401</strain>
    </source>
</reference>
<dbReference type="InterPro" id="IPR003593">
    <property type="entry name" value="AAA+_ATPase"/>
</dbReference>
<name>A0A9W6M078_9MICO</name>
<comment type="caution">
    <text evidence="5">The sequence shown here is derived from an EMBL/GenBank/DDBJ whole genome shotgun (WGS) entry which is preliminary data.</text>
</comment>
<feature type="domain" description="ABC transporter" evidence="4">
    <location>
        <begin position="4"/>
        <end position="254"/>
    </location>
</feature>
<dbReference type="PROSITE" id="PS00211">
    <property type="entry name" value="ABC_TRANSPORTER_1"/>
    <property type="match status" value="1"/>
</dbReference>
<dbReference type="Pfam" id="PF00005">
    <property type="entry name" value="ABC_tran"/>
    <property type="match status" value="1"/>
</dbReference>
<reference evidence="5" key="1">
    <citation type="journal article" date="2014" name="Int. J. Syst. Evol. Microbiol.">
        <title>Complete genome sequence of Corynebacterium casei LMG S-19264T (=DSM 44701T), isolated from a smear-ripened cheese.</title>
        <authorList>
            <consortium name="US DOE Joint Genome Institute (JGI-PGF)"/>
            <person name="Walter F."/>
            <person name="Albersmeier A."/>
            <person name="Kalinowski J."/>
            <person name="Ruckert C."/>
        </authorList>
    </citation>
    <scope>NUCLEOTIDE SEQUENCE</scope>
    <source>
        <strain evidence="5">VKM Ac-1401</strain>
    </source>
</reference>
<dbReference type="CDD" id="cd03257">
    <property type="entry name" value="ABC_NikE_OppD_transporters"/>
    <property type="match status" value="1"/>
</dbReference>
<evidence type="ECO:0000256" key="1">
    <source>
        <dbReference type="ARBA" id="ARBA00022448"/>
    </source>
</evidence>
<dbReference type="InterPro" id="IPR050319">
    <property type="entry name" value="ABC_transp_ATP-bind"/>
</dbReference>
<organism evidence="5 6">
    <name type="scientific">Leifsonia poae</name>
    <dbReference type="NCBI Taxonomy" id="110933"/>
    <lineage>
        <taxon>Bacteria</taxon>
        <taxon>Bacillati</taxon>
        <taxon>Actinomycetota</taxon>
        <taxon>Actinomycetes</taxon>
        <taxon>Micrococcales</taxon>
        <taxon>Microbacteriaceae</taxon>
        <taxon>Leifsonia</taxon>
    </lineage>
</organism>
<evidence type="ECO:0000256" key="2">
    <source>
        <dbReference type="ARBA" id="ARBA00022741"/>
    </source>
</evidence>
<gene>
    <name evidence="5" type="ORF">GCM10017584_22090</name>
</gene>